<keyword evidence="1" id="KW-0472">Membrane</keyword>
<dbReference type="Proteomes" id="UP000647017">
    <property type="component" value="Unassembled WGS sequence"/>
</dbReference>
<keyword evidence="1" id="KW-1133">Transmembrane helix</keyword>
<evidence type="ECO:0000313" key="2">
    <source>
        <dbReference type="EMBL" id="GIJ09770.1"/>
    </source>
</evidence>
<proteinExistence type="predicted"/>
<protein>
    <submittedName>
        <fullName evidence="2">Uncharacterized protein</fullName>
    </submittedName>
</protein>
<reference evidence="2 3" key="1">
    <citation type="submission" date="2021-01" db="EMBL/GenBank/DDBJ databases">
        <title>Whole genome shotgun sequence of Verrucosispora andamanensis NBRC 109075.</title>
        <authorList>
            <person name="Komaki H."/>
            <person name="Tamura T."/>
        </authorList>
    </citation>
    <scope>NUCLEOTIDE SEQUENCE [LARGE SCALE GENOMIC DNA]</scope>
    <source>
        <strain evidence="2 3">NBRC 109075</strain>
    </source>
</reference>
<accession>A0ABQ4HVX0</accession>
<gene>
    <name evidence="2" type="ORF">Van01_29840</name>
</gene>
<feature type="transmembrane region" description="Helical" evidence="1">
    <location>
        <begin position="57"/>
        <end position="78"/>
    </location>
</feature>
<comment type="caution">
    <text evidence="2">The sequence shown here is derived from an EMBL/GenBank/DDBJ whole genome shotgun (WGS) entry which is preliminary data.</text>
</comment>
<keyword evidence="1" id="KW-0812">Transmembrane</keyword>
<evidence type="ECO:0000256" key="1">
    <source>
        <dbReference type="SAM" id="Phobius"/>
    </source>
</evidence>
<dbReference type="RefSeq" id="WP_204007176.1">
    <property type="nucleotide sequence ID" value="NZ_BOOZ01000014.1"/>
</dbReference>
<name>A0ABQ4HVX0_9ACTN</name>
<organism evidence="2 3">
    <name type="scientific">Micromonospora andamanensis</name>
    <dbReference type="NCBI Taxonomy" id="1287068"/>
    <lineage>
        <taxon>Bacteria</taxon>
        <taxon>Bacillati</taxon>
        <taxon>Actinomycetota</taxon>
        <taxon>Actinomycetes</taxon>
        <taxon>Micromonosporales</taxon>
        <taxon>Micromonosporaceae</taxon>
        <taxon>Micromonospora</taxon>
    </lineage>
</organism>
<keyword evidence="3" id="KW-1185">Reference proteome</keyword>
<dbReference type="EMBL" id="BOOZ01000014">
    <property type="protein sequence ID" value="GIJ09770.1"/>
    <property type="molecule type" value="Genomic_DNA"/>
</dbReference>
<sequence length="356" mass="38807">MTDEQLDRLVRDADPYRPEIIQRLDGADQHLLEEIMSTPKLDSVPARPQRRTLVRQLAGATAAAAAVAGIIIAASTLWSAQPDDGYAGPTGLPDAGTAAISGWELDLKAAQEHPRLLIDEPGWKATSVYGFAEEEGTIEFRNGDRSLEMNWYPDERYQDYYDDRLQVSDPVVTTVAGRPASIFTYSQSDMSAMLKPQDGTFVELRTGGNWTRAAFDGILTHVIKVDATSFLEALPPEIVTPGDVRAEAAKILADMPSPPGFDVSVLDNAGANDPYQFGAAVAGRVTCDWIAEWIRADSAGDEQGVKQAAAALRSSHQWKVLHDMNDEGDYPEVVWEIADKVADGDVPKWYKDGLGC</sequence>
<evidence type="ECO:0000313" key="3">
    <source>
        <dbReference type="Proteomes" id="UP000647017"/>
    </source>
</evidence>